<name>A0AAW1JUE8_POPJA</name>
<dbReference type="PANTHER" id="PTHR43327:SF10">
    <property type="entry name" value="STOMATIN-LIKE PROTEIN 2, MITOCHONDRIAL"/>
    <property type="match status" value="1"/>
</dbReference>
<comment type="caution">
    <text evidence="3">The sequence shown here is derived from an EMBL/GenBank/DDBJ whole genome shotgun (WGS) entry which is preliminary data.</text>
</comment>
<gene>
    <name evidence="3" type="ORF">QE152_g27555</name>
</gene>
<dbReference type="CDD" id="cd08829">
    <property type="entry name" value="SPFH_paraslipin"/>
    <property type="match status" value="1"/>
</dbReference>
<protein>
    <submittedName>
        <fullName evidence="3">C-terminal region of band 7</fullName>
    </submittedName>
</protein>
<feature type="domain" description="Band 7" evidence="2">
    <location>
        <begin position="43"/>
        <end position="183"/>
    </location>
</feature>
<dbReference type="GO" id="GO:0005739">
    <property type="term" value="C:mitochondrion"/>
    <property type="evidence" value="ECO:0007669"/>
    <property type="project" value="TreeGrafter"/>
</dbReference>
<organism evidence="3 4">
    <name type="scientific">Popillia japonica</name>
    <name type="common">Japanese beetle</name>
    <dbReference type="NCBI Taxonomy" id="7064"/>
    <lineage>
        <taxon>Eukaryota</taxon>
        <taxon>Metazoa</taxon>
        <taxon>Ecdysozoa</taxon>
        <taxon>Arthropoda</taxon>
        <taxon>Hexapoda</taxon>
        <taxon>Insecta</taxon>
        <taxon>Pterygota</taxon>
        <taxon>Neoptera</taxon>
        <taxon>Endopterygota</taxon>
        <taxon>Coleoptera</taxon>
        <taxon>Polyphaga</taxon>
        <taxon>Scarabaeiformia</taxon>
        <taxon>Scarabaeidae</taxon>
        <taxon>Rutelinae</taxon>
        <taxon>Popillia</taxon>
    </lineage>
</organism>
<dbReference type="EMBL" id="JASPKY010000340">
    <property type="protein sequence ID" value="KAK9707886.1"/>
    <property type="molecule type" value="Genomic_DNA"/>
</dbReference>
<comment type="similarity">
    <text evidence="1">Belongs to the band 7/mec-2 family.</text>
</comment>
<dbReference type="PANTHER" id="PTHR43327">
    <property type="entry name" value="STOMATIN-LIKE PROTEIN 2, MITOCHONDRIAL"/>
    <property type="match status" value="1"/>
</dbReference>
<evidence type="ECO:0000313" key="3">
    <source>
        <dbReference type="EMBL" id="KAK9707886.1"/>
    </source>
</evidence>
<evidence type="ECO:0000259" key="2">
    <source>
        <dbReference type="SMART" id="SM00244"/>
    </source>
</evidence>
<accession>A0AAW1JUE8</accession>
<dbReference type="Pfam" id="PF01145">
    <property type="entry name" value="Band_7"/>
    <property type="match status" value="2"/>
</dbReference>
<evidence type="ECO:0000256" key="1">
    <source>
        <dbReference type="ARBA" id="ARBA00008164"/>
    </source>
</evidence>
<dbReference type="InterPro" id="IPR001107">
    <property type="entry name" value="Band_7"/>
</dbReference>
<dbReference type="InterPro" id="IPR032435">
    <property type="entry name" value="STML2-like_C"/>
</dbReference>
<dbReference type="Gene3D" id="3.30.479.30">
    <property type="entry name" value="Band 7 domain"/>
    <property type="match status" value="2"/>
</dbReference>
<proteinExistence type="inferred from homology"/>
<dbReference type="SMART" id="SM00244">
    <property type="entry name" value="PHB"/>
    <property type="match status" value="1"/>
</dbReference>
<keyword evidence="4" id="KW-1185">Reference proteome</keyword>
<dbReference type="Pfam" id="PF16200">
    <property type="entry name" value="Band_7_C"/>
    <property type="match status" value="1"/>
</dbReference>
<dbReference type="Proteomes" id="UP001458880">
    <property type="component" value="Unassembled WGS sequence"/>
</dbReference>
<reference evidence="3 4" key="1">
    <citation type="journal article" date="2024" name="BMC Genomics">
        <title>De novo assembly and annotation of Popillia japonica's genome with initial clues to its potential as an invasive pest.</title>
        <authorList>
            <person name="Cucini C."/>
            <person name="Boschi S."/>
            <person name="Funari R."/>
            <person name="Cardaioli E."/>
            <person name="Iannotti N."/>
            <person name="Marturano G."/>
            <person name="Paoli F."/>
            <person name="Bruttini M."/>
            <person name="Carapelli A."/>
            <person name="Frati F."/>
            <person name="Nardi F."/>
        </authorList>
    </citation>
    <scope>NUCLEOTIDE SEQUENCE [LARGE SCALE GENOMIC DNA]</scope>
    <source>
        <strain evidence="3">DMR45628</strain>
    </source>
</reference>
<dbReference type="SUPFAM" id="SSF117892">
    <property type="entry name" value="Band 7/SPFH domain"/>
    <property type="match status" value="1"/>
</dbReference>
<dbReference type="InterPro" id="IPR050710">
    <property type="entry name" value="Band7/mec-2_domain"/>
</dbReference>
<dbReference type="AlphaFoldDB" id="A0AAW1JUE8"/>
<dbReference type="GO" id="GO:0007005">
    <property type="term" value="P:mitochondrion organization"/>
    <property type="evidence" value="ECO:0007669"/>
    <property type="project" value="TreeGrafter"/>
</dbReference>
<dbReference type="InterPro" id="IPR036013">
    <property type="entry name" value="Band_7/SPFH_dom_sf"/>
</dbReference>
<evidence type="ECO:0000313" key="4">
    <source>
        <dbReference type="Proteomes" id="UP001458880"/>
    </source>
</evidence>
<sequence>MLSRSRILFSTIGTFKQTSNVAKIRPQFRFITVRYRSSTPINTVVMFVPQQEAWVVERMGKFHRILDPGLNILIPIIDKVKYVQSLKEIAIDVPKQSAITSDNVTLNIDDPEFAITQLAQTTMRSELGKIALDKVFRERENLNVSIVDSINKASEAWGITCLRYEIRDIKLPSRVQEAMQMQVEAERKKRAAILESEGVREADINVAEGKRQARILASEAEKQEHINKAAGEAAAMLAIADARATGLKLVAGSLGTKMGANAASFSIAEQYVLAFNKLAKNNNTLILPANAGDVSNMVGQAMTIYSKLTQTQSLPISNSTMEPISLTKCKSPSRKDDLAELFSDEEEKRKNANLILENLKPIKDK</sequence>